<dbReference type="AlphaFoldDB" id="A0A6S6T6H8"/>
<dbReference type="PANTHER" id="PTHR34039:SF1">
    <property type="entry name" value="UPF0102 PROTEIN YRAN"/>
    <property type="match status" value="1"/>
</dbReference>
<gene>
    <name evidence="3" type="ORF">HELGO_WM36335</name>
</gene>
<dbReference type="SUPFAM" id="SSF52980">
    <property type="entry name" value="Restriction endonuclease-like"/>
    <property type="match status" value="1"/>
</dbReference>
<dbReference type="EMBL" id="CACVAY010000048">
    <property type="protein sequence ID" value="CAA6811030.1"/>
    <property type="molecule type" value="Genomic_DNA"/>
</dbReference>
<dbReference type="CDD" id="cd20736">
    <property type="entry name" value="PoNe_Nuclease"/>
    <property type="match status" value="1"/>
</dbReference>
<dbReference type="HAMAP" id="MF_00048">
    <property type="entry name" value="UPF0102"/>
    <property type="match status" value="1"/>
</dbReference>
<dbReference type="PANTHER" id="PTHR34039">
    <property type="entry name" value="UPF0102 PROTEIN YRAN"/>
    <property type="match status" value="1"/>
</dbReference>
<dbReference type="Gene3D" id="3.40.1350.10">
    <property type="match status" value="1"/>
</dbReference>
<proteinExistence type="inferred from homology"/>
<comment type="similarity">
    <text evidence="1 2">Belongs to the UPF0102 family.</text>
</comment>
<evidence type="ECO:0000256" key="2">
    <source>
        <dbReference type="HAMAP-Rule" id="MF_00048"/>
    </source>
</evidence>
<dbReference type="InterPro" id="IPR011335">
    <property type="entry name" value="Restrct_endonuc-II-like"/>
</dbReference>
<organism evidence="3">
    <name type="scientific">uncultured Thiotrichaceae bacterium</name>
    <dbReference type="NCBI Taxonomy" id="298394"/>
    <lineage>
        <taxon>Bacteria</taxon>
        <taxon>Pseudomonadati</taxon>
        <taxon>Pseudomonadota</taxon>
        <taxon>Gammaproteobacteria</taxon>
        <taxon>Thiotrichales</taxon>
        <taxon>Thiotrichaceae</taxon>
        <taxon>environmental samples</taxon>
    </lineage>
</organism>
<name>A0A6S6T6H8_9GAMM</name>
<dbReference type="InterPro" id="IPR011856">
    <property type="entry name" value="tRNA_endonuc-like_dom_sf"/>
</dbReference>
<dbReference type="Pfam" id="PF02021">
    <property type="entry name" value="UPF0102"/>
    <property type="match status" value="1"/>
</dbReference>
<sequence length="131" mass="14950">MARLLKTTKQIGDHAELVARYYLENQGLVFISANFRSRMGEIDLIMKDIAQESLVFVEVRYRKNATFGGAAVTVNRQKQQRLIKTALFYLQKHAPNACARFDVVAIEGRLPAIIEDIDHSQINWIPNAFQT</sequence>
<accession>A0A6S6T6H8</accession>
<protein>
    <recommendedName>
        <fullName evidence="2">UPF0102 protein HELGO_WM36335</fullName>
    </recommendedName>
</protein>
<dbReference type="GO" id="GO:0003676">
    <property type="term" value="F:nucleic acid binding"/>
    <property type="evidence" value="ECO:0007669"/>
    <property type="project" value="InterPro"/>
</dbReference>
<dbReference type="InterPro" id="IPR003509">
    <property type="entry name" value="UPF0102_YraN-like"/>
</dbReference>
<evidence type="ECO:0000313" key="3">
    <source>
        <dbReference type="EMBL" id="CAA6811030.1"/>
    </source>
</evidence>
<dbReference type="NCBIfam" id="NF009150">
    <property type="entry name" value="PRK12497.1-3"/>
    <property type="match status" value="1"/>
</dbReference>
<dbReference type="NCBIfam" id="TIGR00252">
    <property type="entry name" value="YraN family protein"/>
    <property type="match status" value="1"/>
</dbReference>
<evidence type="ECO:0000256" key="1">
    <source>
        <dbReference type="ARBA" id="ARBA00006738"/>
    </source>
</evidence>
<reference evidence="3" key="1">
    <citation type="submission" date="2020-01" db="EMBL/GenBank/DDBJ databases">
        <authorList>
            <person name="Meier V. D."/>
            <person name="Meier V D."/>
        </authorList>
    </citation>
    <scope>NUCLEOTIDE SEQUENCE</scope>
    <source>
        <strain evidence="3">HLG_WM_MAG_07</strain>
    </source>
</reference>